<dbReference type="RefSeq" id="XP_031860562.2">
    <property type="nucleotide sequence ID" value="XM_032005050.2"/>
</dbReference>
<organism evidence="2 3">
    <name type="scientific">Kwoniella shandongensis</name>
    <dbReference type="NCBI Taxonomy" id="1734106"/>
    <lineage>
        <taxon>Eukaryota</taxon>
        <taxon>Fungi</taxon>
        <taxon>Dikarya</taxon>
        <taxon>Basidiomycota</taxon>
        <taxon>Agaricomycotina</taxon>
        <taxon>Tremellomycetes</taxon>
        <taxon>Tremellales</taxon>
        <taxon>Cryptococcaceae</taxon>
        <taxon>Kwoniella</taxon>
    </lineage>
</organism>
<dbReference type="AlphaFoldDB" id="A0AAJ8LLI3"/>
<reference evidence="2" key="2">
    <citation type="submission" date="2024-01" db="EMBL/GenBank/DDBJ databases">
        <title>Comparative genomics of Cryptococcus and Kwoniella reveals pathogenesis evolution and contrasting modes of karyotype evolution via chromosome fusion or intercentromeric recombination.</title>
        <authorList>
            <person name="Coelho M.A."/>
            <person name="David-Palma M."/>
            <person name="Shea T."/>
            <person name="Bowers K."/>
            <person name="McGinley-Smith S."/>
            <person name="Mohammad A.W."/>
            <person name="Gnirke A."/>
            <person name="Yurkov A.M."/>
            <person name="Nowrousian M."/>
            <person name="Sun S."/>
            <person name="Cuomo C.A."/>
            <person name="Heitman J."/>
        </authorList>
    </citation>
    <scope>NUCLEOTIDE SEQUENCE</scope>
    <source>
        <strain evidence="2">CBS 12478</strain>
    </source>
</reference>
<dbReference type="GeneID" id="43589191"/>
<feature type="region of interest" description="Disordered" evidence="1">
    <location>
        <begin position="152"/>
        <end position="183"/>
    </location>
</feature>
<evidence type="ECO:0000313" key="2">
    <source>
        <dbReference type="EMBL" id="WWD21568.1"/>
    </source>
</evidence>
<accession>A0AAJ8LLI3</accession>
<protein>
    <submittedName>
        <fullName evidence="2">Uncharacterized protein</fullName>
    </submittedName>
</protein>
<keyword evidence="3" id="KW-1185">Reference proteome</keyword>
<sequence>MSTGLIYSSVSSYTPSISTAPSVGSPSAAVFDHASDEYWSERESYSPTSHEYGTSATPYSDHVSNIVNGTYSAYDNNTPVSPVSGSWDSNRSLMTVSDLSDTEEDSTISRNYDRESSESPIGASYISFSGFQNAPISQRSFNYSSGFPSRHKPVPLRSTAHPATASPCASSDPSPNSSLATSGSYSRYLPSGGAASSMFSRAKSAITSAMSGAYSYFRRKPRGRGSAGSSVIDPAYKFDYSRDMSEGDELPNMTGRRETDVHMGWDAAPQPQVTSLDPLQAAFALGETRRD</sequence>
<reference evidence="2" key="1">
    <citation type="submission" date="2017-08" db="EMBL/GenBank/DDBJ databases">
        <authorList>
            <person name="Cuomo C."/>
            <person name="Billmyre B."/>
            <person name="Heitman J."/>
        </authorList>
    </citation>
    <scope>NUCLEOTIDE SEQUENCE</scope>
    <source>
        <strain evidence="2">CBS 12478</strain>
    </source>
</reference>
<feature type="region of interest" description="Disordered" evidence="1">
    <location>
        <begin position="263"/>
        <end position="291"/>
    </location>
</feature>
<dbReference type="EMBL" id="CP144061">
    <property type="protein sequence ID" value="WWD21568.1"/>
    <property type="molecule type" value="Genomic_DNA"/>
</dbReference>
<evidence type="ECO:0000256" key="1">
    <source>
        <dbReference type="SAM" id="MobiDB-lite"/>
    </source>
</evidence>
<evidence type="ECO:0000313" key="3">
    <source>
        <dbReference type="Proteomes" id="UP000322225"/>
    </source>
</evidence>
<feature type="compositionally biased region" description="Polar residues" evidence="1">
    <location>
        <begin position="167"/>
        <end position="183"/>
    </location>
</feature>
<feature type="region of interest" description="Disordered" evidence="1">
    <location>
        <begin position="95"/>
        <end position="119"/>
    </location>
</feature>
<dbReference type="KEGG" id="ksn:43589191"/>
<gene>
    <name evidence="2" type="ORF">CI109_106054</name>
</gene>
<dbReference type="Proteomes" id="UP000322225">
    <property type="component" value="Chromosome 11"/>
</dbReference>
<proteinExistence type="predicted"/>
<name>A0AAJ8LLI3_9TREE</name>